<name>A0A6P6YAN5_DERPT</name>
<dbReference type="AlphaFoldDB" id="A0A6P6YAN5"/>
<comment type="similarity">
    <text evidence="2 11">Belongs to the glypican family.</text>
</comment>
<comment type="function">
    <text evidence="12">Cell surface proteoglycan.</text>
</comment>
<dbReference type="KEGG" id="dpte:113796312"/>
<dbReference type="PANTHER" id="PTHR10822:SF29">
    <property type="entry name" value="DIVISION ABNORMALLY DELAYED PROTEIN"/>
    <property type="match status" value="1"/>
</dbReference>
<protein>
    <submittedName>
        <fullName evidence="14">Uncharacterized protein LOC113796312</fullName>
    </submittedName>
</protein>
<keyword evidence="13" id="KW-1185">Reference proteome</keyword>
<comment type="subcellular location">
    <subcellularLocation>
        <location evidence="1 12">Cell membrane</location>
        <topology evidence="1 12">Lipid-anchor</topology>
        <topology evidence="1 12">GPI-anchor</topology>
    </subcellularLocation>
</comment>
<evidence type="ECO:0000256" key="4">
    <source>
        <dbReference type="ARBA" id="ARBA00022622"/>
    </source>
</evidence>
<keyword evidence="7 12" id="KW-0472">Membrane</keyword>
<evidence type="ECO:0000256" key="9">
    <source>
        <dbReference type="ARBA" id="ARBA00023207"/>
    </source>
</evidence>
<keyword evidence="4 12" id="KW-0336">GPI-anchor</keyword>
<evidence type="ECO:0000256" key="2">
    <source>
        <dbReference type="ARBA" id="ARBA00010260"/>
    </source>
</evidence>
<accession>A0A6P6YAN5</accession>
<evidence type="ECO:0000256" key="5">
    <source>
        <dbReference type="ARBA" id="ARBA00022729"/>
    </source>
</evidence>
<evidence type="ECO:0000256" key="8">
    <source>
        <dbReference type="ARBA" id="ARBA00023180"/>
    </source>
</evidence>
<organism evidence="13 14">
    <name type="scientific">Dermatophagoides pteronyssinus</name>
    <name type="common">European house dust mite</name>
    <dbReference type="NCBI Taxonomy" id="6956"/>
    <lineage>
        <taxon>Eukaryota</taxon>
        <taxon>Metazoa</taxon>
        <taxon>Ecdysozoa</taxon>
        <taxon>Arthropoda</taxon>
        <taxon>Chelicerata</taxon>
        <taxon>Arachnida</taxon>
        <taxon>Acari</taxon>
        <taxon>Acariformes</taxon>
        <taxon>Sarcoptiformes</taxon>
        <taxon>Astigmata</taxon>
        <taxon>Psoroptidia</taxon>
        <taxon>Analgoidea</taxon>
        <taxon>Pyroglyphidae</taxon>
        <taxon>Dermatophagoidinae</taxon>
        <taxon>Dermatophagoides</taxon>
    </lineage>
</organism>
<sequence length="620" mass="70187">MMNGSVFSMQVIAFLVIAMCIVVGRSSPINKCQNVRQMYQLSAHHHHHPNHNHHHPHAQRSQQLNCEASANPSSCCHGLDDNIAAKASDDFEGQLEAVLKMSTFENHFIGYYNRIHRKLERILNDTIADIDEYFGPNQDRIVQANRQLVELIRGVIFESKHLTPVQLDDHIDHLLEAIFIGVLQQTHENKFPSEYESCLLNTMKDSDILGKTREEMLFRFSRTIDMASLIVHSLENSLQLINQTSEIKTIKPDCIRQLSRSFHCWQCATATNWPSIIGTCASSCRQTMQQCLQQTHLQRLDSTIKTLHRSYQQLVNLMVNYFNPEILMSSHRQSIQQAQQWIRSKNDKIAKNARIACGSLKRYFRSAGIVMATGKSGGNAYDFYNYSSTTSSPANDHLDDNINAQYSLYVSIQSMAHLFAKHKDMFAHLDDKMCGQYSDENCWNGSHTVSSYQGKQHQSSISLANANKSDDAMIITLHDRVKQSETTIQELLIHNQRSSRFSQSMANDQQVVDDTDNDQPDDGSGDGSGANPMYDDEDYNYQESSGHLPRLSDHDDQQHETASSTDDTISTADIIIDPINKVVMASNPKQHADSSAMRMAIMPNLIGMLILSYSLWLIAI</sequence>
<evidence type="ECO:0000256" key="11">
    <source>
        <dbReference type="RuleBase" id="RU003518"/>
    </source>
</evidence>
<reference evidence="14" key="1">
    <citation type="submission" date="2025-08" db="UniProtKB">
        <authorList>
            <consortium name="RefSeq"/>
        </authorList>
    </citation>
    <scope>IDENTIFICATION</scope>
    <source>
        <strain evidence="14">Airmid</strain>
    </source>
</reference>
<dbReference type="GO" id="GO:1905475">
    <property type="term" value="P:regulation of protein localization to membrane"/>
    <property type="evidence" value="ECO:0007669"/>
    <property type="project" value="TreeGrafter"/>
</dbReference>
<dbReference type="InterPro" id="IPR001863">
    <property type="entry name" value="Glypican"/>
</dbReference>
<evidence type="ECO:0000256" key="10">
    <source>
        <dbReference type="ARBA" id="ARBA00023288"/>
    </source>
</evidence>
<evidence type="ECO:0000256" key="7">
    <source>
        <dbReference type="ARBA" id="ARBA00023136"/>
    </source>
</evidence>
<evidence type="ECO:0000256" key="1">
    <source>
        <dbReference type="ARBA" id="ARBA00004609"/>
    </source>
</evidence>
<dbReference type="Proteomes" id="UP000515146">
    <property type="component" value="Unplaced"/>
</dbReference>
<evidence type="ECO:0000256" key="6">
    <source>
        <dbReference type="ARBA" id="ARBA00022974"/>
    </source>
</evidence>
<dbReference type="OMA" id="RGCSAQY"/>
<keyword evidence="6 12" id="KW-0654">Proteoglycan</keyword>
<evidence type="ECO:0000256" key="12">
    <source>
        <dbReference type="RuleBase" id="RU003519"/>
    </source>
</evidence>
<dbReference type="GO" id="GO:0009986">
    <property type="term" value="C:cell surface"/>
    <property type="evidence" value="ECO:0007669"/>
    <property type="project" value="TreeGrafter"/>
</dbReference>
<proteinExistence type="inferred from homology"/>
<dbReference type="RefSeq" id="XP_027202355.1">
    <property type="nucleotide sequence ID" value="XM_027346554.1"/>
</dbReference>
<dbReference type="InParanoid" id="A0A6P6YAN5"/>
<keyword evidence="5" id="KW-0732">Signal</keyword>
<evidence type="ECO:0000256" key="3">
    <source>
        <dbReference type="ARBA" id="ARBA00022475"/>
    </source>
</evidence>
<keyword evidence="10 12" id="KW-0449">Lipoprotein</keyword>
<evidence type="ECO:0000313" key="13">
    <source>
        <dbReference type="Proteomes" id="UP000515146"/>
    </source>
</evidence>
<dbReference type="GO" id="GO:0090263">
    <property type="term" value="P:positive regulation of canonical Wnt signaling pathway"/>
    <property type="evidence" value="ECO:0007669"/>
    <property type="project" value="TreeGrafter"/>
</dbReference>
<dbReference type="GO" id="GO:0098552">
    <property type="term" value="C:side of membrane"/>
    <property type="evidence" value="ECO:0007669"/>
    <property type="project" value="UniProtKB-KW"/>
</dbReference>
<dbReference type="OrthoDB" id="6511150at2759"/>
<dbReference type="GO" id="GO:0005886">
    <property type="term" value="C:plasma membrane"/>
    <property type="evidence" value="ECO:0007669"/>
    <property type="project" value="UniProtKB-SubCell"/>
</dbReference>
<keyword evidence="3" id="KW-1003">Cell membrane</keyword>
<evidence type="ECO:0000313" key="14">
    <source>
        <dbReference type="RefSeq" id="XP_027202355.1"/>
    </source>
</evidence>
<dbReference type="Pfam" id="PF01153">
    <property type="entry name" value="Glypican"/>
    <property type="match status" value="1"/>
</dbReference>
<dbReference type="PANTHER" id="PTHR10822">
    <property type="entry name" value="GLYPICAN"/>
    <property type="match status" value="1"/>
</dbReference>
<keyword evidence="9 12" id="KW-0357">Heparan sulfate</keyword>
<gene>
    <name evidence="14" type="primary">LOC113796312</name>
</gene>
<dbReference type="GO" id="GO:0005576">
    <property type="term" value="C:extracellular region"/>
    <property type="evidence" value="ECO:0007669"/>
    <property type="project" value="TreeGrafter"/>
</dbReference>
<keyword evidence="8" id="KW-0325">Glycoprotein</keyword>
<dbReference type="GO" id="GO:0016477">
    <property type="term" value="P:cell migration"/>
    <property type="evidence" value="ECO:0007669"/>
    <property type="project" value="TreeGrafter"/>
</dbReference>